<keyword evidence="2" id="KW-0472">Membrane</keyword>
<keyword evidence="2" id="KW-0812">Transmembrane</keyword>
<feature type="transmembrane region" description="Helical" evidence="2">
    <location>
        <begin position="45"/>
        <end position="67"/>
    </location>
</feature>
<sequence length="113" mass="12073">MLQALRHIGNQLRPALCAWPMLVAALIMLWSLSGRPPQAAGGWMAVIHVIYVLGIVWLLTMATTIAMEALGSRPGGLTPAPGLPDIAPPSRKPASVSPRVHGRGRHPLRFFAA</sequence>
<keyword evidence="2" id="KW-1133">Transmembrane helix</keyword>
<comment type="caution">
    <text evidence="3">The sequence shown here is derived from an EMBL/GenBank/DDBJ whole genome shotgun (WGS) entry which is preliminary data.</text>
</comment>
<organism evidence="3">
    <name type="scientific">mine drainage metagenome</name>
    <dbReference type="NCBI Taxonomy" id="410659"/>
    <lineage>
        <taxon>unclassified sequences</taxon>
        <taxon>metagenomes</taxon>
        <taxon>ecological metagenomes</taxon>
    </lineage>
</organism>
<gene>
    <name evidence="3" type="ORF">GALL_356480</name>
</gene>
<proteinExistence type="predicted"/>
<dbReference type="AlphaFoldDB" id="A0A1J5QH52"/>
<feature type="region of interest" description="Disordered" evidence="1">
    <location>
        <begin position="80"/>
        <end position="113"/>
    </location>
</feature>
<name>A0A1J5QH52_9ZZZZ</name>
<evidence type="ECO:0000256" key="2">
    <source>
        <dbReference type="SAM" id="Phobius"/>
    </source>
</evidence>
<dbReference type="EMBL" id="MLJW01000790">
    <property type="protein sequence ID" value="OIQ82578.1"/>
    <property type="molecule type" value="Genomic_DNA"/>
</dbReference>
<evidence type="ECO:0000313" key="3">
    <source>
        <dbReference type="EMBL" id="OIQ82578.1"/>
    </source>
</evidence>
<feature type="transmembrane region" description="Helical" evidence="2">
    <location>
        <begin position="12"/>
        <end position="33"/>
    </location>
</feature>
<protein>
    <submittedName>
        <fullName evidence="3">Uncharacterized protein</fullName>
    </submittedName>
</protein>
<accession>A0A1J5QH52</accession>
<evidence type="ECO:0000256" key="1">
    <source>
        <dbReference type="SAM" id="MobiDB-lite"/>
    </source>
</evidence>
<reference evidence="3" key="1">
    <citation type="submission" date="2016-10" db="EMBL/GenBank/DDBJ databases">
        <title>Sequence of Gallionella enrichment culture.</title>
        <authorList>
            <person name="Poehlein A."/>
            <person name="Muehling M."/>
            <person name="Daniel R."/>
        </authorList>
    </citation>
    <scope>NUCLEOTIDE SEQUENCE</scope>
</reference>
<feature type="compositionally biased region" description="Basic residues" evidence="1">
    <location>
        <begin position="100"/>
        <end position="113"/>
    </location>
</feature>